<evidence type="ECO:0000256" key="5">
    <source>
        <dbReference type="SAM" id="Phobius"/>
    </source>
</evidence>
<dbReference type="Proteomes" id="UP000190105">
    <property type="component" value="Unassembled WGS sequence"/>
</dbReference>
<dbReference type="AlphaFoldDB" id="A0A1T4YGF2"/>
<dbReference type="GO" id="GO:0005886">
    <property type="term" value="C:plasma membrane"/>
    <property type="evidence" value="ECO:0007669"/>
    <property type="project" value="TreeGrafter"/>
</dbReference>
<dbReference type="STRING" id="1147123.SAMN05443428_14218"/>
<reference evidence="7" key="1">
    <citation type="submission" date="2017-02" db="EMBL/GenBank/DDBJ databases">
        <authorList>
            <person name="Varghese N."/>
            <person name="Submissions S."/>
        </authorList>
    </citation>
    <scope>NUCLEOTIDE SEQUENCE [LARGE SCALE GENOMIC DNA]</scope>
    <source>
        <strain evidence="7">USBA 833</strain>
    </source>
</reference>
<keyword evidence="7" id="KW-1185">Reference proteome</keyword>
<accession>A0A1T4YGF2</accession>
<keyword evidence="3 5" id="KW-1133">Transmembrane helix</keyword>
<evidence type="ECO:0000256" key="4">
    <source>
        <dbReference type="ARBA" id="ARBA00023136"/>
    </source>
</evidence>
<feature type="transmembrane region" description="Helical" evidence="5">
    <location>
        <begin position="66"/>
        <end position="85"/>
    </location>
</feature>
<dbReference type="EMBL" id="FUYH01000042">
    <property type="protein sequence ID" value="SKB00315.1"/>
    <property type="molecule type" value="Genomic_DNA"/>
</dbReference>
<evidence type="ECO:0000256" key="2">
    <source>
        <dbReference type="ARBA" id="ARBA00022692"/>
    </source>
</evidence>
<name>A0A1T4YGF2_9CLOT</name>
<dbReference type="InterPro" id="IPR003339">
    <property type="entry name" value="ABC/ECF_trnsptr_transmembrane"/>
</dbReference>
<feature type="transmembrane region" description="Helical" evidence="5">
    <location>
        <begin position="244"/>
        <end position="263"/>
    </location>
</feature>
<evidence type="ECO:0000256" key="3">
    <source>
        <dbReference type="ARBA" id="ARBA00022989"/>
    </source>
</evidence>
<protein>
    <submittedName>
        <fullName evidence="6">Energy-coupling factor transport system permease protein</fullName>
    </submittedName>
</protein>
<dbReference type="RefSeq" id="WP_078697826.1">
    <property type="nucleotide sequence ID" value="NZ_FUYH01000042.1"/>
</dbReference>
<evidence type="ECO:0000313" key="6">
    <source>
        <dbReference type="EMBL" id="SKB00315.1"/>
    </source>
</evidence>
<evidence type="ECO:0000256" key="1">
    <source>
        <dbReference type="ARBA" id="ARBA00004141"/>
    </source>
</evidence>
<organism evidence="6 7">
    <name type="scientific">Caloramator quimbayensis</name>
    <dbReference type="NCBI Taxonomy" id="1147123"/>
    <lineage>
        <taxon>Bacteria</taxon>
        <taxon>Bacillati</taxon>
        <taxon>Bacillota</taxon>
        <taxon>Clostridia</taxon>
        <taxon>Eubacteriales</taxon>
        <taxon>Clostridiaceae</taxon>
        <taxon>Caloramator</taxon>
    </lineage>
</organism>
<dbReference type="Pfam" id="PF02361">
    <property type="entry name" value="CbiQ"/>
    <property type="match status" value="1"/>
</dbReference>
<gene>
    <name evidence="6" type="ORF">SAMN05443428_14218</name>
</gene>
<keyword evidence="2 5" id="KW-0812">Transmembrane</keyword>
<evidence type="ECO:0000313" key="7">
    <source>
        <dbReference type="Proteomes" id="UP000190105"/>
    </source>
</evidence>
<proteinExistence type="predicted"/>
<dbReference type="PANTHER" id="PTHR33514">
    <property type="entry name" value="PROTEIN ABCI12, CHLOROPLASTIC"/>
    <property type="match status" value="1"/>
</dbReference>
<comment type="subcellular location">
    <subcellularLocation>
        <location evidence="1">Membrane</location>
        <topology evidence="1">Multi-pass membrane protein</topology>
    </subcellularLocation>
</comment>
<keyword evidence="4 5" id="KW-0472">Membrane</keyword>
<dbReference type="CDD" id="cd16914">
    <property type="entry name" value="EcfT"/>
    <property type="match status" value="1"/>
</dbReference>
<feature type="transmembrane region" description="Helical" evidence="5">
    <location>
        <begin position="24"/>
        <end position="54"/>
    </location>
</feature>
<dbReference type="PANTHER" id="PTHR33514:SF1">
    <property type="entry name" value="ABC TRANSPORTER PERMEASE"/>
    <property type="match status" value="1"/>
</dbReference>
<feature type="transmembrane region" description="Helical" evidence="5">
    <location>
        <begin position="113"/>
        <end position="135"/>
    </location>
</feature>
<sequence>MSRTGSLYIDRNTIFHRLDGSIKLMLWICWTIFIFMFMDIRVFAIMTIVGFVLLRIAQIPFKSIKPLLIFIIIFTIFNSILLIIVTPEYGSQLTGKYTVLLNLFGVKLTMQTLFYALTLSLKYISLLPITLLFLFTTNPSEFACSLNRLGVSYKVAYSISIALRYIPDVRDEMINIINAQEARGVPFKKGDANTIKLLKNYLTILFPLLISSLQRVDVVSNAMDLRGFGKYKTRTWYNRRPLELNDYIFIVISIALVILGVFVKNNFLNKFYCI</sequence>